<dbReference type="Proteomes" id="UP000280696">
    <property type="component" value="Unassembled WGS sequence"/>
</dbReference>
<accession>A0A3A9AK92</accession>
<dbReference type="CDD" id="cd03808">
    <property type="entry name" value="GT4_CapM-like"/>
    <property type="match status" value="1"/>
</dbReference>
<reference evidence="3 4" key="1">
    <citation type="submission" date="2018-09" db="EMBL/GenBank/DDBJ databases">
        <title>Murine metabolic-syndrome-specific gut microbial biobank.</title>
        <authorList>
            <person name="Liu C."/>
        </authorList>
    </citation>
    <scope>NUCLEOTIDE SEQUENCE [LARGE SCALE GENOMIC DNA]</scope>
    <source>
        <strain evidence="3 4">0.1xD8-82</strain>
    </source>
</reference>
<evidence type="ECO:0000259" key="1">
    <source>
        <dbReference type="Pfam" id="PF00534"/>
    </source>
</evidence>
<dbReference type="PANTHER" id="PTHR12526">
    <property type="entry name" value="GLYCOSYLTRANSFERASE"/>
    <property type="match status" value="1"/>
</dbReference>
<dbReference type="Gene3D" id="3.40.50.2000">
    <property type="entry name" value="Glycogen Phosphorylase B"/>
    <property type="match status" value="2"/>
</dbReference>
<dbReference type="PANTHER" id="PTHR12526:SF638">
    <property type="entry name" value="SPORE COAT PROTEIN SA"/>
    <property type="match status" value="1"/>
</dbReference>
<dbReference type="Pfam" id="PF00534">
    <property type="entry name" value="Glycos_transf_1"/>
    <property type="match status" value="1"/>
</dbReference>
<sequence>MPVYNSKDQHRHGDMRMKILVLSNYANGLFLFRKEVLQAFQRQGYETVISVPYDENCRKLEDMGFLVLPTEFERRGSNPVHDFKLFLKYMKLLKEQRPDVVLTYTIKPNLYGGLACRIKRIPYFVNITGLGTAVEKQGLMGRALIAFYRVAVQKAACVFFQNEGNKQFMLEHGVGKKRNRLLPGSGVNLQEHPYESYPCEDEGIIFLAVLRIMKDKGIEEYLTAAQQIGKEFPESRFYLAGEYEQESKKDYEPWIQRLSDEGKLKYFGHIDNVPEVMAKSHVIVHPSYHEGLSNVLLEAAACGRPVLASDVPGCRETLQNGLSGLTFPAKDARGLTQAMKTILSYSKSDRQEMGIRGREYVEEVFDRQKVIGIYLEEIGKSL</sequence>
<name>A0A3A9AK92_9FIRM</name>
<dbReference type="Pfam" id="PF13477">
    <property type="entry name" value="Glyco_trans_4_2"/>
    <property type="match status" value="1"/>
</dbReference>
<protein>
    <submittedName>
        <fullName evidence="3">Glycosyltransferase family 1 protein</fullName>
    </submittedName>
</protein>
<dbReference type="InterPro" id="IPR001296">
    <property type="entry name" value="Glyco_trans_1"/>
</dbReference>
<feature type="domain" description="Glycosyltransferase subfamily 4-like N-terminal" evidence="2">
    <location>
        <begin position="18"/>
        <end position="162"/>
    </location>
</feature>
<evidence type="ECO:0000313" key="3">
    <source>
        <dbReference type="EMBL" id="RKI91738.1"/>
    </source>
</evidence>
<dbReference type="InterPro" id="IPR028098">
    <property type="entry name" value="Glyco_trans_4-like_N"/>
</dbReference>
<proteinExistence type="predicted"/>
<comment type="caution">
    <text evidence="3">The sequence shown here is derived from an EMBL/GenBank/DDBJ whole genome shotgun (WGS) entry which is preliminary data.</text>
</comment>
<organism evidence="3 4">
    <name type="scientific">Parablautia intestinalis</name>
    <dbReference type="NCBI Taxonomy" id="2320100"/>
    <lineage>
        <taxon>Bacteria</taxon>
        <taxon>Bacillati</taxon>
        <taxon>Bacillota</taxon>
        <taxon>Clostridia</taxon>
        <taxon>Lachnospirales</taxon>
        <taxon>Lachnospiraceae</taxon>
        <taxon>Parablautia</taxon>
    </lineage>
</organism>
<dbReference type="GO" id="GO:0016757">
    <property type="term" value="F:glycosyltransferase activity"/>
    <property type="evidence" value="ECO:0007669"/>
    <property type="project" value="InterPro"/>
</dbReference>
<dbReference type="SUPFAM" id="SSF53756">
    <property type="entry name" value="UDP-Glycosyltransferase/glycogen phosphorylase"/>
    <property type="match status" value="1"/>
</dbReference>
<evidence type="ECO:0000259" key="2">
    <source>
        <dbReference type="Pfam" id="PF13477"/>
    </source>
</evidence>
<dbReference type="AlphaFoldDB" id="A0A3A9AK92"/>
<evidence type="ECO:0000313" key="4">
    <source>
        <dbReference type="Proteomes" id="UP000280696"/>
    </source>
</evidence>
<gene>
    <name evidence="3" type="ORF">D7V94_09050</name>
</gene>
<keyword evidence="3" id="KW-0808">Transferase</keyword>
<feature type="domain" description="Glycosyl transferase family 1" evidence="1">
    <location>
        <begin position="201"/>
        <end position="359"/>
    </location>
</feature>
<keyword evidence="4" id="KW-1185">Reference proteome</keyword>
<dbReference type="EMBL" id="RAYQ01000008">
    <property type="protein sequence ID" value="RKI91738.1"/>
    <property type="molecule type" value="Genomic_DNA"/>
</dbReference>